<feature type="region of interest" description="Disordered" evidence="1">
    <location>
        <begin position="88"/>
        <end position="107"/>
    </location>
</feature>
<accession>A0ABR4AWS2</accession>
<evidence type="ECO:0000313" key="2">
    <source>
        <dbReference type="EMBL" id="KAL2050066.1"/>
    </source>
</evidence>
<protein>
    <submittedName>
        <fullName evidence="2">Uncharacterized protein</fullName>
    </submittedName>
</protein>
<reference evidence="2 3" key="1">
    <citation type="submission" date="2024-09" db="EMBL/GenBank/DDBJ databases">
        <title>Rethinking Asexuality: The Enigmatic Case of Functional Sexual Genes in Lepraria (Stereocaulaceae).</title>
        <authorList>
            <person name="Doellman M."/>
            <person name="Sun Y."/>
            <person name="Barcenas-Pena A."/>
            <person name="Lumbsch H.T."/>
            <person name="Grewe F."/>
        </authorList>
    </citation>
    <scope>NUCLEOTIDE SEQUENCE [LARGE SCALE GENOMIC DNA]</scope>
    <source>
        <strain evidence="2 3">Grewe 0041</strain>
    </source>
</reference>
<organism evidence="2 3">
    <name type="scientific">Lepraria finkii</name>
    <dbReference type="NCBI Taxonomy" id="1340010"/>
    <lineage>
        <taxon>Eukaryota</taxon>
        <taxon>Fungi</taxon>
        <taxon>Dikarya</taxon>
        <taxon>Ascomycota</taxon>
        <taxon>Pezizomycotina</taxon>
        <taxon>Lecanoromycetes</taxon>
        <taxon>OSLEUM clade</taxon>
        <taxon>Lecanoromycetidae</taxon>
        <taxon>Lecanorales</taxon>
        <taxon>Lecanorineae</taxon>
        <taxon>Stereocaulaceae</taxon>
        <taxon>Lepraria</taxon>
    </lineage>
</organism>
<keyword evidence="3" id="KW-1185">Reference proteome</keyword>
<sequence>MNVVLIGSESKLQSLSVSPAASLSVALEFGDHGIKPYMSRVMESLPDRTTPPELWSLAAPERGSASLVAAVLSPKDYPTMSAEHTFKTVKPVLGREHPLSPGSLQIG</sequence>
<dbReference type="Proteomes" id="UP001590951">
    <property type="component" value="Unassembled WGS sequence"/>
</dbReference>
<dbReference type="EMBL" id="JBHFEH010000053">
    <property type="protein sequence ID" value="KAL2050066.1"/>
    <property type="molecule type" value="Genomic_DNA"/>
</dbReference>
<comment type="caution">
    <text evidence="2">The sequence shown here is derived from an EMBL/GenBank/DDBJ whole genome shotgun (WGS) entry which is preliminary data.</text>
</comment>
<name>A0ABR4AWS2_9LECA</name>
<evidence type="ECO:0000256" key="1">
    <source>
        <dbReference type="SAM" id="MobiDB-lite"/>
    </source>
</evidence>
<gene>
    <name evidence="2" type="ORF">ABVK25_009676</name>
</gene>
<proteinExistence type="predicted"/>
<evidence type="ECO:0000313" key="3">
    <source>
        <dbReference type="Proteomes" id="UP001590951"/>
    </source>
</evidence>